<proteinExistence type="predicted"/>
<gene>
    <name evidence="1" type="ORF">SAMN05216361_4028</name>
</gene>
<protein>
    <submittedName>
        <fullName evidence="1">Uncharacterized protein</fullName>
    </submittedName>
</protein>
<organism evidence="1 2">
    <name type="scientific">Marisediminitalea aggregata</name>
    <dbReference type="NCBI Taxonomy" id="634436"/>
    <lineage>
        <taxon>Bacteria</taxon>
        <taxon>Pseudomonadati</taxon>
        <taxon>Pseudomonadota</taxon>
        <taxon>Gammaproteobacteria</taxon>
        <taxon>Alteromonadales</taxon>
        <taxon>Alteromonadaceae</taxon>
        <taxon>Marisediminitalea</taxon>
    </lineage>
</organism>
<reference evidence="2" key="1">
    <citation type="submission" date="2016-11" db="EMBL/GenBank/DDBJ databases">
        <authorList>
            <person name="Varghese N."/>
            <person name="Submissions S."/>
        </authorList>
    </citation>
    <scope>NUCLEOTIDE SEQUENCE [LARGE SCALE GENOMIC DNA]</scope>
    <source>
        <strain evidence="2">CGMCC 1.8995</strain>
    </source>
</reference>
<evidence type="ECO:0000313" key="1">
    <source>
        <dbReference type="EMBL" id="SHH20888.1"/>
    </source>
</evidence>
<sequence>MENTSNKQVSLVFSPIKNTVQIKDEVNYNVGAASIEQVLIFHQCTQPISSSSAINNCLLYAIAASRANGEKKRLCNTTPVEELVNQLSQLAFSVTSSKEIKITDHAEKATTHPLSEMWKYIVNYSTSKWQKSLLKYLATTLSNSKKPLTSEPRITAWWTDAVNQGSPIIFGFICNDSTVTLSLFFVSFSSKPNSQIMSKADSLIDIRNVELALNTIEYKAIENELRDKLGGHAAKDITKFDFSISPNDFKV</sequence>
<name>A0A1M5R401_9ALTE</name>
<dbReference type="EMBL" id="FQWD01000007">
    <property type="protein sequence ID" value="SHH20888.1"/>
    <property type="molecule type" value="Genomic_DNA"/>
</dbReference>
<accession>A0A1M5R401</accession>
<dbReference type="AlphaFoldDB" id="A0A1M5R401"/>
<keyword evidence="2" id="KW-1185">Reference proteome</keyword>
<dbReference type="RefSeq" id="WP_139241639.1">
    <property type="nucleotide sequence ID" value="NZ_FQWD01000007.1"/>
</dbReference>
<dbReference type="Proteomes" id="UP000184520">
    <property type="component" value="Unassembled WGS sequence"/>
</dbReference>
<evidence type="ECO:0000313" key="2">
    <source>
        <dbReference type="Proteomes" id="UP000184520"/>
    </source>
</evidence>